<dbReference type="Pfam" id="PF11034">
    <property type="entry name" value="Grg1"/>
    <property type="match status" value="1"/>
</dbReference>
<organism evidence="2 3">
    <name type="scientific">Coniochaeta pulveracea</name>
    <dbReference type="NCBI Taxonomy" id="177199"/>
    <lineage>
        <taxon>Eukaryota</taxon>
        <taxon>Fungi</taxon>
        <taxon>Dikarya</taxon>
        <taxon>Ascomycota</taxon>
        <taxon>Pezizomycotina</taxon>
        <taxon>Sordariomycetes</taxon>
        <taxon>Sordariomycetidae</taxon>
        <taxon>Coniochaetales</taxon>
        <taxon>Coniochaetaceae</taxon>
        <taxon>Coniochaeta</taxon>
    </lineage>
</organism>
<dbReference type="EMBL" id="QVQW01000043">
    <property type="protein sequence ID" value="RKU43381.1"/>
    <property type="molecule type" value="Genomic_DNA"/>
</dbReference>
<feature type="compositionally biased region" description="Basic and acidic residues" evidence="1">
    <location>
        <begin position="22"/>
        <end position="31"/>
    </location>
</feature>
<evidence type="ECO:0000256" key="1">
    <source>
        <dbReference type="SAM" id="MobiDB-lite"/>
    </source>
</evidence>
<reference evidence="2 3" key="1">
    <citation type="submission" date="2018-08" db="EMBL/GenBank/DDBJ databases">
        <title>Draft genome of the lignicolous fungus Coniochaeta pulveracea.</title>
        <authorList>
            <person name="Borstlap C.J."/>
            <person name="De Witt R.N."/>
            <person name="Botha A."/>
            <person name="Volschenk H."/>
        </authorList>
    </citation>
    <scope>NUCLEOTIDE SEQUENCE [LARGE SCALE GENOMIC DNA]</scope>
    <source>
        <strain evidence="2 3">CAB683</strain>
    </source>
</reference>
<name>A0A420Y678_9PEZI</name>
<dbReference type="InterPro" id="IPR020100">
    <property type="entry name" value="Glc-repressible_Grg1"/>
</dbReference>
<sequence>MDTIQNAGKYVKETIQGATSEASKETNKNVAKDSNAPLSSRANAAVDALGDKKDEKKHDFAAEGHKQQATH</sequence>
<dbReference type="Proteomes" id="UP000275385">
    <property type="component" value="Unassembled WGS sequence"/>
</dbReference>
<dbReference type="PANTHER" id="PTHR38789:SF1">
    <property type="entry name" value="GLUCOSE-REPRESSIBLE GENE PROTEIN-RELATED"/>
    <property type="match status" value="1"/>
</dbReference>
<evidence type="ECO:0000313" key="3">
    <source>
        <dbReference type="Proteomes" id="UP000275385"/>
    </source>
</evidence>
<evidence type="ECO:0000313" key="2">
    <source>
        <dbReference type="EMBL" id="RKU43381.1"/>
    </source>
</evidence>
<proteinExistence type="predicted"/>
<keyword evidence="3" id="KW-1185">Reference proteome</keyword>
<comment type="caution">
    <text evidence="2">The sequence shown here is derived from an EMBL/GenBank/DDBJ whole genome shotgun (WGS) entry which is preliminary data.</text>
</comment>
<accession>A0A420Y678</accession>
<protein>
    <submittedName>
        <fullName evidence="2">Glucose-repressible protein</fullName>
    </submittedName>
</protein>
<feature type="region of interest" description="Disordered" evidence="1">
    <location>
        <begin position="18"/>
        <end position="71"/>
    </location>
</feature>
<dbReference type="PANTHER" id="PTHR38789">
    <property type="entry name" value="REPRESSIBLE PROTEIN GRG1, PUTATIVE (AFU_ORTHOLOGUE AFUA_5G14210)-RELATED"/>
    <property type="match status" value="1"/>
</dbReference>
<gene>
    <name evidence="2" type="primary">GRG-1</name>
    <name evidence="2" type="ORF">DL546_000702</name>
</gene>
<feature type="compositionally biased region" description="Basic and acidic residues" evidence="1">
    <location>
        <begin position="49"/>
        <end position="71"/>
    </location>
</feature>
<dbReference type="OrthoDB" id="10039103at2759"/>
<dbReference type="AlphaFoldDB" id="A0A420Y678"/>